<name>A0A3P3YP03_PLABS</name>
<evidence type="ECO:0000256" key="11">
    <source>
        <dbReference type="ARBA" id="ARBA00023004"/>
    </source>
</evidence>
<dbReference type="PRINTS" id="PR00603">
    <property type="entry name" value="CYTOCHROMEC1"/>
</dbReference>
<evidence type="ECO:0008006" key="22">
    <source>
        <dbReference type="Google" id="ProtNLM"/>
    </source>
</evidence>
<evidence type="ECO:0000256" key="6">
    <source>
        <dbReference type="ARBA" id="ARBA00022692"/>
    </source>
</evidence>
<dbReference type="PROSITE" id="PS00028">
    <property type="entry name" value="ZINC_FINGER_C2H2_1"/>
    <property type="match status" value="1"/>
</dbReference>
<dbReference type="SUPFAM" id="SSF57667">
    <property type="entry name" value="beta-beta-alpha zinc fingers"/>
    <property type="match status" value="1"/>
</dbReference>
<dbReference type="SUPFAM" id="SSF46626">
    <property type="entry name" value="Cytochrome c"/>
    <property type="match status" value="1"/>
</dbReference>
<protein>
    <recommendedName>
        <fullName evidence="22">C2H2-type domain-containing protein</fullName>
    </recommendedName>
</protein>
<evidence type="ECO:0000256" key="2">
    <source>
        <dbReference type="ARBA" id="ARBA00006488"/>
    </source>
</evidence>
<evidence type="ECO:0000256" key="14">
    <source>
        <dbReference type="PIRSR" id="PIRSR602326-1"/>
    </source>
</evidence>
<dbReference type="EMBL" id="OVEO01000019">
    <property type="protein sequence ID" value="SPR01824.1"/>
    <property type="molecule type" value="Genomic_DNA"/>
</dbReference>
<evidence type="ECO:0000313" key="20">
    <source>
        <dbReference type="EMBL" id="SPR01824.1"/>
    </source>
</evidence>
<evidence type="ECO:0000256" key="9">
    <source>
        <dbReference type="ARBA" id="ARBA00022982"/>
    </source>
</evidence>
<dbReference type="InterPro" id="IPR013087">
    <property type="entry name" value="Znf_C2H2_type"/>
</dbReference>
<dbReference type="PANTHER" id="PTHR10266">
    <property type="entry name" value="CYTOCHROME C1"/>
    <property type="match status" value="1"/>
</dbReference>
<keyword evidence="11 14" id="KW-0408">Iron</keyword>
<dbReference type="Gene3D" id="1.10.760.10">
    <property type="entry name" value="Cytochrome c-like domain"/>
    <property type="match status" value="1"/>
</dbReference>
<evidence type="ECO:0000256" key="12">
    <source>
        <dbReference type="ARBA" id="ARBA00023128"/>
    </source>
</evidence>
<evidence type="ECO:0000256" key="4">
    <source>
        <dbReference type="ARBA" id="ARBA00022617"/>
    </source>
</evidence>
<proteinExistence type="inferred from homology"/>
<dbReference type="SMART" id="SM00355">
    <property type="entry name" value="ZnF_C2H2"/>
    <property type="match status" value="1"/>
</dbReference>
<dbReference type="Gene3D" id="3.30.160.60">
    <property type="entry name" value="Classic Zinc Finger"/>
    <property type="match status" value="1"/>
</dbReference>
<evidence type="ECO:0000256" key="13">
    <source>
        <dbReference type="ARBA" id="ARBA00023136"/>
    </source>
</evidence>
<evidence type="ECO:0000256" key="1">
    <source>
        <dbReference type="ARBA" id="ARBA00004273"/>
    </source>
</evidence>
<dbReference type="GO" id="GO:0008270">
    <property type="term" value="F:zinc ion binding"/>
    <property type="evidence" value="ECO:0007669"/>
    <property type="project" value="UniProtKB-KW"/>
</dbReference>
<feature type="binding site" description="covalent" evidence="14">
    <location>
        <position position="545"/>
    </location>
    <ligand>
        <name>heme c</name>
        <dbReference type="ChEBI" id="CHEBI:61717"/>
    </ligand>
</feature>
<reference evidence="20 21" key="1">
    <citation type="submission" date="2018-03" db="EMBL/GenBank/DDBJ databases">
        <authorList>
            <person name="Fogelqvist J."/>
        </authorList>
    </citation>
    <scope>NUCLEOTIDE SEQUENCE [LARGE SCALE GENOMIC DNA]</scope>
</reference>
<keyword evidence="15" id="KW-0863">Zinc-finger</keyword>
<dbReference type="InterPro" id="IPR036236">
    <property type="entry name" value="Znf_C2H2_sf"/>
</dbReference>
<feature type="binding site" description="covalent" evidence="14">
    <location>
        <position position="549"/>
    </location>
    <ligand>
        <name>heme c</name>
        <dbReference type="ChEBI" id="CHEBI:61717"/>
    </ligand>
</feature>
<evidence type="ECO:0000256" key="16">
    <source>
        <dbReference type="SAM" id="MobiDB-lite"/>
    </source>
</evidence>
<dbReference type="Gene3D" id="1.20.5.100">
    <property type="entry name" value="Cytochrome c1, transmembrane anchor, C-terminal"/>
    <property type="match status" value="1"/>
</dbReference>
<organism evidence="20 21">
    <name type="scientific">Plasmodiophora brassicae</name>
    <name type="common">Clubroot disease agent</name>
    <dbReference type="NCBI Taxonomy" id="37360"/>
    <lineage>
        <taxon>Eukaryota</taxon>
        <taxon>Sar</taxon>
        <taxon>Rhizaria</taxon>
        <taxon>Endomyxa</taxon>
        <taxon>Phytomyxea</taxon>
        <taxon>Plasmodiophorida</taxon>
        <taxon>Plasmodiophoridae</taxon>
        <taxon>Plasmodiophora</taxon>
    </lineage>
</organism>
<accession>A0A3P3YP03</accession>
<evidence type="ECO:0000259" key="18">
    <source>
        <dbReference type="PROSITE" id="PS50157"/>
    </source>
</evidence>
<evidence type="ECO:0000256" key="8">
    <source>
        <dbReference type="ARBA" id="ARBA00022792"/>
    </source>
</evidence>
<dbReference type="GO" id="GO:0009055">
    <property type="term" value="F:electron transfer activity"/>
    <property type="evidence" value="ECO:0007669"/>
    <property type="project" value="InterPro"/>
</dbReference>
<gene>
    <name evidence="20" type="ORF">PLBR_LOCUS9039</name>
</gene>
<evidence type="ECO:0000256" key="3">
    <source>
        <dbReference type="ARBA" id="ARBA00022448"/>
    </source>
</evidence>
<feature type="region of interest" description="Disordered" evidence="16">
    <location>
        <begin position="166"/>
        <end position="217"/>
    </location>
</feature>
<dbReference type="AlphaFoldDB" id="A0A3P3YP03"/>
<evidence type="ECO:0000256" key="10">
    <source>
        <dbReference type="ARBA" id="ARBA00022989"/>
    </source>
</evidence>
<comment type="subcellular location">
    <subcellularLocation>
        <location evidence="1">Mitochondrion inner membrane</location>
    </subcellularLocation>
</comment>
<keyword evidence="10 17" id="KW-1133">Transmembrane helix</keyword>
<dbReference type="Pfam" id="PF02167">
    <property type="entry name" value="Cytochrom_C1"/>
    <property type="match status" value="1"/>
</dbReference>
<evidence type="ECO:0000259" key="19">
    <source>
        <dbReference type="PROSITE" id="PS51007"/>
    </source>
</evidence>
<dbReference type="PANTHER" id="PTHR10266:SF3">
    <property type="entry name" value="CYTOCHROME C1, HEME PROTEIN, MITOCHONDRIAL"/>
    <property type="match status" value="1"/>
</dbReference>
<feature type="domain" description="Cytochrome c" evidence="19">
    <location>
        <begin position="532"/>
        <end position="643"/>
    </location>
</feature>
<comment type="similarity">
    <text evidence="2">Belongs to the cytochrome c family.</text>
</comment>
<evidence type="ECO:0000256" key="5">
    <source>
        <dbReference type="ARBA" id="ARBA00022660"/>
    </source>
</evidence>
<dbReference type="FunFam" id="1.10.760.10:FF:000002">
    <property type="entry name" value="Cytochrome c1, heme protein"/>
    <property type="match status" value="1"/>
</dbReference>
<dbReference type="InterPro" id="IPR036909">
    <property type="entry name" value="Cyt_c-like_dom_sf"/>
</dbReference>
<evidence type="ECO:0000256" key="17">
    <source>
        <dbReference type="SAM" id="Phobius"/>
    </source>
</evidence>
<dbReference type="GO" id="GO:0006122">
    <property type="term" value="P:mitochondrial electron transport, ubiquinol to cytochrome c"/>
    <property type="evidence" value="ECO:0007669"/>
    <property type="project" value="TreeGrafter"/>
</dbReference>
<keyword evidence="15" id="KW-0862">Zinc</keyword>
<keyword evidence="9" id="KW-0249">Electron transport</keyword>
<dbReference type="InterPro" id="IPR009056">
    <property type="entry name" value="Cyt_c-like_dom"/>
</dbReference>
<keyword evidence="5" id="KW-0679">Respiratory chain</keyword>
<feature type="region of interest" description="Disordered" evidence="16">
    <location>
        <begin position="280"/>
        <end position="300"/>
    </location>
</feature>
<feature type="domain" description="C2H2-type" evidence="18">
    <location>
        <begin position="254"/>
        <end position="281"/>
    </location>
</feature>
<comment type="cofactor">
    <cofactor evidence="14">
        <name>heme c</name>
        <dbReference type="ChEBI" id="CHEBI:61717"/>
    </cofactor>
    <text evidence="14">Binds 1 heme c group covalently per subunit.</text>
</comment>
<evidence type="ECO:0000313" key="21">
    <source>
        <dbReference type="Proteomes" id="UP000290189"/>
    </source>
</evidence>
<dbReference type="GO" id="GO:0020037">
    <property type="term" value="F:heme binding"/>
    <property type="evidence" value="ECO:0007669"/>
    <property type="project" value="InterPro"/>
</dbReference>
<keyword evidence="4 14" id="KW-0349">Heme</keyword>
<feature type="transmembrane region" description="Helical" evidence="17">
    <location>
        <begin position="716"/>
        <end position="733"/>
    </location>
</feature>
<feature type="binding site" description="covalent" evidence="14">
    <location>
        <position position="668"/>
    </location>
    <ligand>
        <name>heme c</name>
        <dbReference type="ChEBI" id="CHEBI:61717"/>
    </ligand>
</feature>
<dbReference type="GO" id="GO:0005743">
    <property type="term" value="C:mitochondrial inner membrane"/>
    <property type="evidence" value="ECO:0007669"/>
    <property type="project" value="UniProtKB-SubCell"/>
</dbReference>
<keyword evidence="7 14" id="KW-0479">Metal-binding</keyword>
<keyword evidence="12 20" id="KW-0496">Mitochondrion</keyword>
<dbReference type="InterPro" id="IPR002326">
    <property type="entry name" value="Cyt_c1"/>
</dbReference>
<dbReference type="InterPro" id="IPR021157">
    <property type="entry name" value="Cyt_c1_TM_anchor_C"/>
</dbReference>
<feature type="compositionally biased region" description="Low complexity" evidence="16">
    <location>
        <begin position="202"/>
        <end position="213"/>
    </location>
</feature>
<dbReference type="PROSITE" id="PS50157">
    <property type="entry name" value="ZINC_FINGER_C2H2_2"/>
    <property type="match status" value="1"/>
</dbReference>
<evidence type="ECO:0000256" key="15">
    <source>
        <dbReference type="PROSITE-ProRule" id="PRU00042"/>
    </source>
</evidence>
<keyword evidence="8" id="KW-0999">Mitochondrion inner membrane</keyword>
<keyword evidence="6 17" id="KW-0812">Transmembrane</keyword>
<dbReference type="PROSITE" id="PS51007">
    <property type="entry name" value="CYTC"/>
    <property type="match status" value="1"/>
</dbReference>
<keyword evidence="13 17" id="KW-0472">Membrane</keyword>
<evidence type="ECO:0000256" key="7">
    <source>
        <dbReference type="ARBA" id="ARBA00022723"/>
    </source>
</evidence>
<dbReference type="SUPFAM" id="SSF81496">
    <property type="entry name" value="Cytochrome c1 subunit of cytochrome bc1 complex (Ubiquinol-cytochrome c reductase), transmembrane anchor"/>
    <property type="match status" value="1"/>
</dbReference>
<dbReference type="Proteomes" id="UP000290189">
    <property type="component" value="Unassembled WGS sequence"/>
</dbReference>
<sequence length="747" mass="83033">MEVPYIILAGQFEPWRQRLGLAGVNKPVLLETCLKALRRRFGVEFDEHDFKRRILVYAMSDLIEPEFSFEQLLGIFDDDTVILSGAGVSALTTFDDCDVDDPVSVLDRLARHATDAQVQAALRHVTTDGHSIFHKKCMTGDIVRWILRRSSSRDWVWDALQLRSTRSGPDSGASYVNGKQEARPASCASSSNRTLDPFRPGSAAHSSSSNATSGKTVTSQATLHKYFGPSMLMSRGSGEIFVSSKCPAMVKDRFTCSECDKRCQTKQALISHMKTHKVEEEYQANPQPDEQRVDGPSSKRQRYSFERKVDIIKEVLDTQRPSSGEKRSRALAVQLVSDDTGIPATTIARWMKNEDQLRDRVASSADRAKKSSYNRCWLKDLRHLEEVLAREIRKERAKGGSGLTVKVDAGAGRMMKYLIASRLDAQMDDDAAFSSKWLGGKFTASERRVLITNWVGEAWERLCQAGYIHKYFEKTGCLLGTGEAAWYGAGAACLTGVSAALATTTTALADDQLHPPHYPWDHSGPLDAFDMGSVRRGFQVYKQVCSACHSLNRVAFRNLVGNTHTEDEAKALAEDVEIEDGPDENGDMFMRPGRLSDYFPAPYPNAEAAKAANNGAQPPDLSLMGKARHSGADYIFALLTGYKDPPAGVVLREGLSFNPYFPGGAISMAQPLYDESVEYTDGTPNHLSQIAKDVTTFLMWTAEPEQDERKKMGCKVIVALVFTALATGYYKRFRYAIYKNRRITYTN</sequence>
<geneLocation type="mitochondrion" evidence="20"/>
<feature type="binding site" description="covalent" evidence="14">
    <location>
        <position position="548"/>
    </location>
    <ligand>
        <name>heme c</name>
        <dbReference type="ChEBI" id="CHEBI:61717"/>
    </ligand>
</feature>
<keyword evidence="3" id="KW-0813">Transport</keyword>